<dbReference type="GO" id="GO:0034975">
    <property type="term" value="P:protein folding in endoplasmic reticulum"/>
    <property type="evidence" value="ECO:0007669"/>
    <property type="project" value="TreeGrafter"/>
</dbReference>
<evidence type="ECO:0000256" key="11">
    <source>
        <dbReference type="SAM" id="Phobius"/>
    </source>
</evidence>
<evidence type="ECO:0000256" key="2">
    <source>
        <dbReference type="ARBA" id="ARBA00004477"/>
    </source>
</evidence>
<evidence type="ECO:0000313" key="13">
    <source>
        <dbReference type="EMBL" id="WOG84535.1"/>
    </source>
</evidence>
<dbReference type="Gene3D" id="2.60.120.260">
    <property type="entry name" value="Galactose-binding domain-like"/>
    <property type="match status" value="1"/>
</dbReference>
<keyword evidence="14" id="KW-1185">Reference proteome</keyword>
<dbReference type="InterPro" id="IPR008979">
    <property type="entry name" value="Galactose-bd-like_sf"/>
</dbReference>
<evidence type="ECO:0000256" key="6">
    <source>
        <dbReference type="ARBA" id="ARBA00023054"/>
    </source>
</evidence>
<dbReference type="EMBL" id="CP093343">
    <property type="protein sequence ID" value="WOG84535.1"/>
    <property type="molecule type" value="Genomic_DNA"/>
</dbReference>
<dbReference type="GO" id="GO:0005789">
    <property type="term" value="C:endoplasmic reticulum membrane"/>
    <property type="evidence" value="ECO:0007669"/>
    <property type="project" value="UniProtKB-SubCell"/>
</dbReference>
<dbReference type="FunFam" id="2.60.120.260:FF:000062">
    <property type="entry name" value="Galactose-binding protein isoform 3"/>
    <property type="match status" value="1"/>
</dbReference>
<proteinExistence type="predicted"/>
<reference evidence="13" key="2">
    <citation type="submission" date="2022-03" db="EMBL/GenBank/DDBJ databases">
        <title>Draft title - Genomic analysis of global carrot germplasm unveils the trajectory of domestication and the origin of high carotenoid orange carrot.</title>
        <authorList>
            <person name="Iorizzo M."/>
            <person name="Ellison S."/>
            <person name="Senalik D."/>
            <person name="Macko-Podgorni A."/>
            <person name="Grzebelus D."/>
            <person name="Bostan H."/>
            <person name="Rolling W."/>
            <person name="Curaba J."/>
            <person name="Simon P."/>
        </authorList>
    </citation>
    <scope>NUCLEOTIDE SEQUENCE</scope>
    <source>
        <tissue evidence="13">Leaf</tissue>
    </source>
</reference>
<gene>
    <name evidence="13" type="ORF">DCAR_0103719</name>
</gene>
<dbReference type="AlphaFoldDB" id="A0AAF0WAP2"/>
<feature type="domain" description="SUN" evidence="12">
    <location>
        <begin position="207"/>
        <end position="376"/>
    </location>
</feature>
<feature type="transmembrane region" description="Helical" evidence="11">
    <location>
        <begin position="24"/>
        <end position="46"/>
    </location>
</feature>
<accession>A0AAF0WAP2</accession>
<evidence type="ECO:0000313" key="14">
    <source>
        <dbReference type="Proteomes" id="UP000077755"/>
    </source>
</evidence>
<dbReference type="PANTHER" id="PTHR12953:SF0">
    <property type="entry name" value="SUN DOMAIN-CONTAINING OSSIFICATION FACTOR"/>
    <property type="match status" value="1"/>
</dbReference>
<evidence type="ECO:0000256" key="9">
    <source>
        <dbReference type="ARBA" id="ARBA00054046"/>
    </source>
</evidence>
<dbReference type="Pfam" id="PF07738">
    <property type="entry name" value="Sad1_UNC"/>
    <property type="match status" value="1"/>
</dbReference>
<dbReference type="SUPFAM" id="SSF49785">
    <property type="entry name" value="Galactose-binding domain-like"/>
    <property type="match status" value="1"/>
</dbReference>
<keyword evidence="4" id="KW-0256">Endoplasmic reticulum</keyword>
<feature type="region of interest" description="Disordered" evidence="10">
    <location>
        <begin position="87"/>
        <end position="107"/>
    </location>
</feature>
<dbReference type="PROSITE" id="PS51469">
    <property type="entry name" value="SUN"/>
    <property type="match status" value="1"/>
</dbReference>
<evidence type="ECO:0000256" key="7">
    <source>
        <dbReference type="ARBA" id="ARBA00023136"/>
    </source>
</evidence>
<evidence type="ECO:0000256" key="8">
    <source>
        <dbReference type="ARBA" id="ARBA00023242"/>
    </source>
</evidence>
<comment type="subcellular location">
    <subcellularLocation>
        <location evidence="2">Endoplasmic reticulum membrane</location>
        <topology evidence="2">Multi-pass membrane protein</topology>
    </subcellularLocation>
    <subcellularLocation>
        <location evidence="1">Nucleus membrane</location>
        <topology evidence="1">Multi-pass membrane protein</topology>
    </subcellularLocation>
</comment>
<feature type="transmembrane region" description="Helical" evidence="11">
    <location>
        <begin position="569"/>
        <end position="595"/>
    </location>
</feature>
<keyword evidence="3 11" id="KW-0812">Transmembrane</keyword>
<protein>
    <recommendedName>
        <fullName evidence="12">SUN domain-containing protein</fullName>
    </recommendedName>
</protein>
<dbReference type="InterPro" id="IPR045120">
    <property type="entry name" value="Suco/Slp1-like"/>
</dbReference>
<feature type="region of interest" description="Disordered" evidence="10">
    <location>
        <begin position="416"/>
        <end position="451"/>
    </location>
</feature>
<keyword evidence="7 11" id="KW-0472">Membrane</keyword>
<keyword evidence="5 11" id="KW-1133">Transmembrane helix</keyword>
<keyword evidence="8" id="KW-0539">Nucleus</keyword>
<dbReference type="PANTHER" id="PTHR12953">
    <property type="entry name" value="MEMBRANE PROTEIN CH1 RELATED"/>
    <property type="match status" value="1"/>
</dbReference>
<evidence type="ECO:0000256" key="3">
    <source>
        <dbReference type="ARBA" id="ARBA00022692"/>
    </source>
</evidence>
<organism evidence="13 14">
    <name type="scientific">Daucus carota subsp. sativus</name>
    <name type="common">Carrot</name>
    <dbReference type="NCBI Taxonomy" id="79200"/>
    <lineage>
        <taxon>Eukaryota</taxon>
        <taxon>Viridiplantae</taxon>
        <taxon>Streptophyta</taxon>
        <taxon>Embryophyta</taxon>
        <taxon>Tracheophyta</taxon>
        <taxon>Spermatophyta</taxon>
        <taxon>Magnoliopsida</taxon>
        <taxon>eudicotyledons</taxon>
        <taxon>Gunneridae</taxon>
        <taxon>Pentapetalae</taxon>
        <taxon>asterids</taxon>
        <taxon>campanulids</taxon>
        <taxon>Apiales</taxon>
        <taxon>Apiaceae</taxon>
        <taxon>Apioideae</taxon>
        <taxon>Scandiceae</taxon>
        <taxon>Daucinae</taxon>
        <taxon>Daucus</taxon>
        <taxon>Daucus sect. Daucus</taxon>
    </lineage>
</organism>
<feature type="compositionally biased region" description="Basic and acidic residues" evidence="10">
    <location>
        <begin position="416"/>
        <end position="447"/>
    </location>
</feature>
<evidence type="ECO:0000259" key="12">
    <source>
        <dbReference type="PROSITE" id="PS51469"/>
    </source>
</evidence>
<name>A0AAF0WAP2_DAUCS</name>
<evidence type="ECO:0000256" key="4">
    <source>
        <dbReference type="ARBA" id="ARBA00022824"/>
    </source>
</evidence>
<sequence>MQRSRKALLERRALKQSFYGRKQFYKVSLSLAVVLWVFLFLLNLWIGHGDGYKDGSEVIHAGANTWDEDDLGVNKGSFYAASVEDKPVVQPDSGQNDDTCATGREPAGPDFELQVISESSMNSLTGAEQKAEVESLNLDAEPEPEALKTVLENVELEEANKPKTERLSHAPEPEALRTVLENVEPEEANKPKTERLSHAVPPGLDEFKQKALNSKSKTVNDQAGGIKHRVEPGGTDYNYASASKGAKVLAYNKEAKGASNILGRDKDKYLRNPCSAEEKFVVIELSEETLVDTIQIANFEHYSSNLKEFELSSSLVYPTDTWGKLGNFTAANAKHVQRFVLQEPKWVRYLKLNLLSHYGSGFYCTLSVVEVYGVDAVEKMLEDLVSVSADKVSSEQKSVPTKQVVTEGDQYHDIAEEVESKQPLENSDVKQEGALMDKPDPTEDTRHQQVSRMPGDSVLKILMQKVRSLDVNLSVLERFLEELTSRYGNILKDIDKEIGEKDVLMEKVRADIRSLFDHKESMTKEVEDLVSWKSFVSIQLEDMVKGNAMLRLEVEKVRQRQIHMENKGIVVFLVCIVFGVLAISRLFIDVLLSFYRSQPRKFCSERSSWFFVLLCSCTIIIIISL</sequence>
<evidence type="ECO:0000256" key="10">
    <source>
        <dbReference type="SAM" id="MobiDB-lite"/>
    </source>
</evidence>
<keyword evidence="6" id="KW-0175">Coiled coil</keyword>
<evidence type="ECO:0000256" key="5">
    <source>
        <dbReference type="ARBA" id="ARBA00022989"/>
    </source>
</evidence>
<dbReference type="Proteomes" id="UP000077755">
    <property type="component" value="Chromosome 1"/>
</dbReference>
<dbReference type="InterPro" id="IPR012919">
    <property type="entry name" value="SUN_dom"/>
</dbReference>
<reference evidence="13" key="1">
    <citation type="journal article" date="2016" name="Nat. Genet.">
        <title>A high-quality carrot genome assembly provides new insights into carotenoid accumulation and asterid genome evolution.</title>
        <authorList>
            <person name="Iorizzo M."/>
            <person name="Ellison S."/>
            <person name="Senalik D."/>
            <person name="Zeng P."/>
            <person name="Satapoomin P."/>
            <person name="Huang J."/>
            <person name="Bowman M."/>
            <person name="Iovene M."/>
            <person name="Sanseverino W."/>
            <person name="Cavagnaro P."/>
            <person name="Yildiz M."/>
            <person name="Macko-Podgorni A."/>
            <person name="Moranska E."/>
            <person name="Grzebelus E."/>
            <person name="Grzebelus D."/>
            <person name="Ashrafi H."/>
            <person name="Zheng Z."/>
            <person name="Cheng S."/>
            <person name="Spooner D."/>
            <person name="Van Deynze A."/>
            <person name="Simon P."/>
        </authorList>
    </citation>
    <scope>NUCLEOTIDE SEQUENCE</scope>
    <source>
        <tissue evidence="13">Leaf</tissue>
    </source>
</reference>
<comment type="function">
    <text evidence="9">Encodes a member of the mid-SUN subfamily of SUN-domain proteins that is localized to both the nuclear envelope and the ER. It is involved in early seed development and nuclear morphology. [TAIR].</text>
</comment>
<dbReference type="GO" id="GO:0031965">
    <property type="term" value="C:nuclear membrane"/>
    <property type="evidence" value="ECO:0007669"/>
    <property type="project" value="UniProtKB-SubCell"/>
</dbReference>
<evidence type="ECO:0000256" key="1">
    <source>
        <dbReference type="ARBA" id="ARBA00004232"/>
    </source>
</evidence>
<feature type="transmembrane region" description="Helical" evidence="11">
    <location>
        <begin position="607"/>
        <end position="624"/>
    </location>
</feature>